<dbReference type="Pfam" id="PF11614">
    <property type="entry name" value="FixG_C"/>
    <property type="match status" value="1"/>
</dbReference>
<keyword evidence="1" id="KW-0813">Transport</keyword>
<organism evidence="9 10">
    <name type="scientific">Methylophilus rhizosphaerae</name>
    <dbReference type="NCBI Taxonomy" id="492660"/>
    <lineage>
        <taxon>Bacteria</taxon>
        <taxon>Pseudomonadati</taxon>
        <taxon>Pseudomonadota</taxon>
        <taxon>Betaproteobacteria</taxon>
        <taxon>Nitrosomonadales</taxon>
        <taxon>Methylophilaceae</taxon>
        <taxon>Methylophilus</taxon>
    </lineage>
</organism>
<name>A0A1G9B9M3_9PROT</name>
<dbReference type="PANTHER" id="PTHR30176">
    <property type="entry name" value="FERREDOXIN-TYPE PROTEIN NAPH"/>
    <property type="match status" value="1"/>
</dbReference>
<dbReference type="Pfam" id="PF13746">
    <property type="entry name" value="Fer4_18"/>
    <property type="match status" value="1"/>
</dbReference>
<dbReference type="PROSITE" id="PS00198">
    <property type="entry name" value="4FE4S_FER_1"/>
    <property type="match status" value="1"/>
</dbReference>
<feature type="transmembrane region" description="Helical" evidence="7">
    <location>
        <begin position="94"/>
        <end position="115"/>
    </location>
</feature>
<keyword evidence="6" id="KW-0411">Iron-sulfur</keyword>
<protein>
    <submittedName>
        <fullName evidence="9">Cytochrome c oxidase accessory protein FixG</fullName>
    </submittedName>
</protein>
<dbReference type="GO" id="GO:0046872">
    <property type="term" value="F:metal ion binding"/>
    <property type="evidence" value="ECO:0007669"/>
    <property type="project" value="UniProtKB-KW"/>
</dbReference>
<dbReference type="InterPro" id="IPR017896">
    <property type="entry name" value="4Fe4S_Fe-S-bd"/>
</dbReference>
<evidence type="ECO:0000256" key="3">
    <source>
        <dbReference type="ARBA" id="ARBA00022723"/>
    </source>
</evidence>
<keyword evidence="7" id="KW-0472">Membrane</keyword>
<dbReference type="Pfam" id="PF12801">
    <property type="entry name" value="Fer4_5"/>
    <property type="match status" value="1"/>
</dbReference>
<feature type="transmembrane region" description="Helical" evidence="7">
    <location>
        <begin position="47"/>
        <end position="67"/>
    </location>
</feature>
<dbReference type="InterPro" id="IPR014116">
    <property type="entry name" value="Cyt_c_oxidase_cbb3_FixG"/>
</dbReference>
<dbReference type="Proteomes" id="UP000198629">
    <property type="component" value="Unassembled WGS sequence"/>
</dbReference>
<dbReference type="PANTHER" id="PTHR30176:SF3">
    <property type="entry name" value="FERREDOXIN-TYPE PROTEIN NAPH"/>
    <property type="match status" value="1"/>
</dbReference>
<keyword evidence="4" id="KW-0249">Electron transport</keyword>
<feature type="transmembrane region" description="Helical" evidence="7">
    <location>
        <begin position="349"/>
        <end position="369"/>
    </location>
</feature>
<keyword evidence="10" id="KW-1185">Reference proteome</keyword>
<feature type="domain" description="4Fe-4S ferredoxin-type" evidence="8">
    <location>
        <begin position="265"/>
        <end position="294"/>
    </location>
</feature>
<dbReference type="EMBL" id="FNFX01000002">
    <property type="protein sequence ID" value="SDK35794.1"/>
    <property type="molecule type" value="Genomic_DNA"/>
</dbReference>
<dbReference type="InterPro" id="IPR032879">
    <property type="entry name" value="FixG_C"/>
</dbReference>
<keyword evidence="5" id="KW-0408">Iron</keyword>
<dbReference type="GO" id="GO:0005886">
    <property type="term" value="C:plasma membrane"/>
    <property type="evidence" value="ECO:0007669"/>
    <property type="project" value="TreeGrafter"/>
</dbReference>
<evidence type="ECO:0000256" key="5">
    <source>
        <dbReference type="ARBA" id="ARBA00023004"/>
    </source>
</evidence>
<dbReference type="InterPro" id="IPR013783">
    <property type="entry name" value="Ig-like_fold"/>
</dbReference>
<dbReference type="STRING" id="492660.SAMN05192566_1039"/>
<sequence>MQKAMSETKRSAAVTETTIPEREVVLSLYKSDDKIYARGVSGLYNRWRWVMVWATQLFFYGVPWLQWSGRQAMLFDLDAKRFYIFGLIFHPQDLIYLSFLLIVSALSLFLFTAIAGRLWCGYTCPQTVYTEIFMWMEQKIEGDRIARMRLDDSKWNLNKITRKSLKQFAWITFGLWTGVTFVGYFTPIRELVPSIVEMQLGGWEAFWICFYGFATYGNAGYMREQVCKYMCPYARFQSAMFDGDTMTVTYDEARGEPRGSRSKKAGENANGLGSCIDCSICVQVCPTGIDIRNGLQHECIGCGACIDACDDVMDKMGYAKGLIKYTTQNGLDNRWNRQQMLRRLLRPRVLIYGAILTILTTGMAVSLYFKPEFRLDVLRDRAVMARYTNDGKVENVYNLKLENDTESERDFDLKVTGLPDIALHFSDEDAQGFKGLKPFEKRNVVVELQLPDGAVSAGSHKVYFEVTDLYSKETLKEKAVFIIPSN</sequence>
<dbReference type="InterPro" id="IPR009051">
    <property type="entry name" value="Helical_ferredxn"/>
</dbReference>
<evidence type="ECO:0000256" key="1">
    <source>
        <dbReference type="ARBA" id="ARBA00022448"/>
    </source>
</evidence>
<gene>
    <name evidence="9" type="ORF">SAMN05192566_1039</name>
</gene>
<evidence type="ECO:0000256" key="4">
    <source>
        <dbReference type="ARBA" id="ARBA00022982"/>
    </source>
</evidence>
<dbReference type="SUPFAM" id="SSF54862">
    <property type="entry name" value="4Fe-4S ferredoxins"/>
    <property type="match status" value="1"/>
</dbReference>
<dbReference type="InterPro" id="IPR051684">
    <property type="entry name" value="Electron_Trans/Redox"/>
</dbReference>
<dbReference type="PROSITE" id="PS51379">
    <property type="entry name" value="4FE4S_FER_2"/>
    <property type="match status" value="1"/>
</dbReference>
<accession>A0A1G9B9M3</accession>
<dbReference type="Gene3D" id="1.10.1060.10">
    <property type="entry name" value="Alpha-helical ferredoxin"/>
    <property type="match status" value="1"/>
</dbReference>
<feature type="transmembrane region" description="Helical" evidence="7">
    <location>
        <begin position="168"/>
        <end position="185"/>
    </location>
</feature>
<evidence type="ECO:0000313" key="10">
    <source>
        <dbReference type="Proteomes" id="UP000198629"/>
    </source>
</evidence>
<proteinExistence type="predicted"/>
<evidence type="ECO:0000259" key="8">
    <source>
        <dbReference type="PROSITE" id="PS51379"/>
    </source>
</evidence>
<dbReference type="Gene3D" id="2.60.40.10">
    <property type="entry name" value="Immunoglobulins"/>
    <property type="match status" value="1"/>
</dbReference>
<evidence type="ECO:0000256" key="2">
    <source>
        <dbReference type="ARBA" id="ARBA00022485"/>
    </source>
</evidence>
<dbReference type="GO" id="GO:0051539">
    <property type="term" value="F:4 iron, 4 sulfur cluster binding"/>
    <property type="evidence" value="ECO:0007669"/>
    <property type="project" value="UniProtKB-KW"/>
</dbReference>
<dbReference type="InterPro" id="IPR017900">
    <property type="entry name" value="4Fe4S_Fe_S_CS"/>
</dbReference>
<keyword evidence="3" id="KW-0479">Metal-binding</keyword>
<evidence type="ECO:0000256" key="6">
    <source>
        <dbReference type="ARBA" id="ARBA00023014"/>
    </source>
</evidence>
<evidence type="ECO:0000313" key="9">
    <source>
        <dbReference type="EMBL" id="SDK35794.1"/>
    </source>
</evidence>
<dbReference type="NCBIfam" id="TIGR02745">
    <property type="entry name" value="ccoG_rdxA_fixG"/>
    <property type="match status" value="1"/>
</dbReference>
<keyword evidence="7" id="KW-0812">Transmembrane</keyword>
<feature type="transmembrane region" description="Helical" evidence="7">
    <location>
        <begin position="205"/>
        <end position="222"/>
    </location>
</feature>
<keyword evidence="7" id="KW-1133">Transmembrane helix</keyword>
<dbReference type="AlphaFoldDB" id="A0A1G9B9M3"/>
<reference evidence="10" key="1">
    <citation type="submission" date="2016-10" db="EMBL/GenBank/DDBJ databases">
        <authorList>
            <person name="Varghese N."/>
            <person name="Submissions S."/>
        </authorList>
    </citation>
    <scope>NUCLEOTIDE SEQUENCE [LARGE SCALE GENOMIC DNA]</scope>
    <source>
        <strain evidence="10">CBMB127</strain>
    </source>
</reference>
<evidence type="ECO:0000256" key="7">
    <source>
        <dbReference type="SAM" id="Phobius"/>
    </source>
</evidence>
<keyword evidence="2" id="KW-0004">4Fe-4S</keyword>